<evidence type="ECO:0000313" key="2">
    <source>
        <dbReference type="Proteomes" id="UP000245535"/>
    </source>
</evidence>
<gene>
    <name evidence="1" type="ORF">BC781_103102</name>
</gene>
<dbReference type="PROSITE" id="PS51318">
    <property type="entry name" value="TAT"/>
    <property type="match status" value="1"/>
</dbReference>
<dbReference type="Proteomes" id="UP000245535">
    <property type="component" value="Unassembled WGS sequence"/>
</dbReference>
<dbReference type="InterPro" id="IPR019546">
    <property type="entry name" value="TAT_signal_bac_arc"/>
</dbReference>
<dbReference type="NCBIfam" id="TIGR01409">
    <property type="entry name" value="TAT_signal_seq"/>
    <property type="match status" value="1"/>
</dbReference>
<dbReference type="InterPro" id="IPR017850">
    <property type="entry name" value="Alkaline_phosphatase_core_sf"/>
</dbReference>
<protein>
    <submittedName>
        <fullName evidence="1">Secreted protein</fullName>
    </submittedName>
</protein>
<dbReference type="OrthoDB" id="9783759at2"/>
<dbReference type="InterPro" id="IPR010869">
    <property type="entry name" value="DUF1501"/>
</dbReference>
<dbReference type="RefSeq" id="WP_109618245.1">
    <property type="nucleotide sequence ID" value="NZ_QGDO01000003.1"/>
</dbReference>
<reference evidence="1 2" key="1">
    <citation type="submission" date="2018-03" db="EMBL/GenBank/DDBJ databases">
        <title>Genomic Encyclopedia of Archaeal and Bacterial Type Strains, Phase II (KMG-II): from individual species to whole genera.</title>
        <authorList>
            <person name="Goeker M."/>
        </authorList>
    </citation>
    <scope>NUCLEOTIDE SEQUENCE [LARGE SCALE GENOMIC DNA]</scope>
    <source>
        <strain evidence="1 2">DSM 28229</strain>
    </source>
</reference>
<evidence type="ECO:0000313" key="1">
    <source>
        <dbReference type="EMBL" id="PWJ41852.1"/>
    </source>
</evidence>
<dbReference type="Pfam" id="PF07394">
    <property type="entry name" value="DUF1501"/>
    <property type="match status" value="1"/>
</dbReference>
<comment type="caution">
    <text evidence="1">The sequence shown here is derived from an EMBL/GenBank/DDBJ whole genome shotgun (WGS) entry which is preliminary data.</text>
</comment>
<dbReference type="PANTHER" id="PTHR43737">
    <property type="entry name" value="BLL7424 PROTEIN"/>
    <property type="match status" value="1"/>
</dbReference>
<dbReference type="PANTHER" id="PTHR43737:SF1">
    <property type="entry name" value="DUF1501 DOMAIN-CONTAINING PROTEIN"/>
    <property type="match status" value="1"/>
</dbReference>
<name>A0A315Z9A8_SEDFL</name>
<dbReference type="InterPro" id="IPR006311">
    <property type="entry name" value="TAT_signal"/>
</dbReference>
<keyword evidence="2" id="KW-1185">Reference proteome</keyword>
<dbReference type="EMBL" id="QGDO01000003">
    <property type="protein sequence ID" value="PWJ41852.1"/>
    <property type="molecule type" value="Genomic_DNA"/>
</dbReference>
<accession>A0A315Z9A8</accession>
<dbReference type="Gene3D" id="3.40.720.10">
    <property type="entry name" value="Alkaline Phosphatase, subunit A"/>
    <property type="match status" value="1"/>
</dbReference>
<organism evidence="1 2">
    <name type="scientific">Sediminitomix flava</name>
    <dbReference type="NCBI Taxonomy" id="379075"/>
    <lineage>
        <taxon>Bacteria</taxon>
        <taxon>Pseudomonadati</taxon>
        <taxon>Bacteroidota</taxon>
        <taxon>Cytophagia</taxon>
        <taxon>Cytophagales</taxon>
        <taxon>Flammeovirgaceae</taxon>
        <taxon>Sediminitomix</taxon>
    </lineage>
</organism>
<proteinExistence type="predicted"/>
<dbReference type="AlphaFoldDB" id="A0A315Z9A8"/>
<dbReference type="SUPFAM" id="SSF53649">
    <property type="entry name" value="Alkaline phosphatase-like"/>
    <property type="match status" value="1"/>
</dbReference>
<sequence>MCEKHHKKIYTSDQDLQQEEKKLSRRKFLTKTSLGLGAMALGSLMGAEKLFAGERTNTNPLGLPHFMPKAKRVVYLFQSGGPSQFETFDYKPKLTNMFGQELPASVRGQQRLTGMSAQQSSFPIAPSKYSFDQYGESRAWVSELMPHTAEVVDDLCFIKSMYTEQINHDPAITFLQTGHQLPGRPSIGSWMSYGLGSDNKNLPSFIVLVSKNAGGQPLYSRLWGNGFLPTEHQGVQFRSGKDPVLFLNNPDNYHGHDRQEMLKYLKELNEMQYTTYGDPEITARISQYEMAFRMQTSVPEVTDMSDEPDYIFDMYGEDSRDPGTYAANCLMARRLLEKDVKFVQLYHRGWDQHVGLPWGIKNQCKNTDQATAALIKDLKQRGLLEDTLVIWGGEFGRTAYSQGQLTTKNYGRDHHPRCFTMWMAGAGVKSGFTFGETDDFSYNIVKDPVHVHDFHATLMHLTGIDHERLTYKHQGRRFRLTDVHGHVVKDILA</sequence>